<organism evidence="1 2">
    <name type="scientific">Mariniflexile aquimaris</name>
    <dbReference type="NCBI Taxonomy" id="881009"/>
    <lineage>
        <taxon>Bacteria</taxon>
        <taxon>Pseudomonadati</taxon>
        <taxon>Bacteroidota</taxon>
        <taxon>Flavobacteriia</taxon>
        <taxon>Flavobacteriales</taxon>
        <taxon>Flavobacteriaceae</taxon>
        <taxon>Mariniflexile</taxon>
    </lineage>
</organism>
<evidence type="ECO:0000313" key="2">
    <source>
        <dbReference type="Proteomes" id="UP001597011"/>
    </source>
</evidence>
<dbReference type="Proteomes" id="UP001597011">
    <property type="component" value="Unassembled WGS sequence"/>
</dbReference>
<protein>
    <recommendedName>
        <fullName evidence="3">Addiction module component</fullName>
    </recommendedName>
</protein>
<evidence type="ECO:0000313" key="1">
    <source>
        <dbReference type="EMBL" id="MFD0834523.1"/>
    </source>
</evidence>
<dbReference type="RefSeq" id="WP_379938880.1">
    <property type="nucleotide sequence ID" value="NZ_JBHTIB010000002.1"/>
</dbReference>
<evidence type="ECO:0008006" key="3">
    <source>
        <dbReference type="Google" id="ProtNLM"/>
    </source>
</evidence>
<gene>
    <name evidence="1" type="ORF">ACFQ0I_02000</name>
</gene>
<reference evidence="2" key="1">
    <citation type="journal article" date="2019" name="Int. J. Syst. Evol. Microbiol.">
        <title>The Global Catalogue of Microorganisms (GCM) 10K type strain sequencing project: providing services to taxonomists for standard genome sequencing and annotation.</title>
        <authorList>
            <consortium name="The Broad Institute Genomics Platform"/>
            <consortium name="The Broad Institute Genome Sequencing Center for Infectious Disease"/>
            <person name="Wu L."/>
            <person name="Ma J."/>
        </authorList>
    </citation>
    <scope>NUCLEOTIDE SEQUENCE [LARGE SCALE GENOMIC DNA]</scope>
    <source>
        <strain evidence="2">CCUG 60529</strain>
    </source>
</reference>
<accession>A0ABW3BPC0</accession>
<keyword evidence="2" id="KW-1185">Reference proteome</keyword>
<dbReference type="EMBL" id="JBHTIB010000002">
    <property type="protein sequence ID" value="MFD0834523.1"/>
    <property type="molecule type" value="Genomic_DNA"/>
</dbReference>
<proteinExistence type="predicted"/>
<name>A0ABW3BPC0_9FLAO</name>
<comment type="caution">
    <text evidence="1">The sequence shown here is derived from an EMBL/GenBank/DDBJ whole genome shotgun (WGS) entry which is preliminary data.</text>
</comment>
<sequence>MDIAILKKKLIDKIQSTKSNALLEEINLLLSLSEDSENEVYHLNEEQQNAIAEGREDIQKGRFLTSKEASEDIQQWLKK</sequence>